<dbReference type="PANTHER" id="PTHR11360:SF308">
    <property type="entry name" value="BLL3089 PROTEIN"/>
    <property type="match status" value="1"/>
</dbReference>
<dbReference type="Proteomes" id="UP001374893">
    <property type="component" value="Chromosome"/>
</dbReference>
<dbReference type="RefSeq" id="WP_338690140.1">
    <property type="nucleotide sequence ID" value="NZ_AP024702.1"/>
</dbReference>
<gene>
    <name evidence="6" type="ORF">HAHE_16730</name>
</gene>
<feature type="transmembrane region" description="Helical" evidence="4">
    <location>
        <begin position="393"/>
        <end position="412"/>
    </location>
</feature>
<feature type="transmembrane region" description="Helical" evidence="4">
    <location>
        <begin position="330"/>
        <end position="353"/>
    </location>
</feature>
<protein>
    <submittedName>
        <fullName evidence="6">MFS transporter</fullName>
    </submittedName>
</protein>
<feature type="transmembrane region" description="Helical" evidence="4">
    <location>
        <begin position="31"/>
        <end position="56"/>
    </location>
</feature>
<evidence type="ECO:0000313" key="6">
    <source>
        <dbReference type="EMBL" id="BCX47765.1"/>
    </source>
</evidence>
<keyword evidence="7" id="KW-1185">Reference proteome</keyword>
<evidence type="ECO:0000313" key="7">
    <source>
        <dbReference type="Proteomes" id="UP001374893"/>
    </source>
</evidence>
<dbReference type="PROSITE" id="PS50850">
    <property type="entry name" value="MFS"/>
    <property type="match status" value="1"/>
</dbReference>
<feature type="transmembrane region" description="Helical" evidence="4">
    <location>
        <begin position="187"/>
        <end position="206"/>
    </location>
</feature>
<keyword evidence="2 4" id="KW-1133">Transmembrane helix</keyword>
<reference evidence="6 7" key="1">
    <citation type="submission" date="2021-06" db="EMBL/GenBank/DDBJ databases">
        <title>Complete genome of Haloferula helveola possessing various polysaccharide degrading enzymes.</title>
        <authorList>
            <person name="Takami H."/>
            <person name="Huang C."/>
            <person name="Hamasaki K."/>
        </authorList>
    </citation>
    <scope>NUCLEOTIDE SEQUENCE [LARGE SCALE GENOMIC DNA]</scope>
    <source>
        <strain evidence="6 7">CN-1</strain>
    </source>
</reference>
<feature type="transmembrane region" description="Helical" evidence="4">
    <location>
        <begin position="98"/>
        <end position="118"/>
    </location>
</feature>
<feature type="transmembrane region" description="Helical" evidence="4">
    <location>
        <begin position="130"/>
        <end position="149"/>
    </location>
</feature>
<keyword evidence="1 4" id="KW-0812">Transmembrane</keyword>
<dbReference type="Gene3D" id="1.20.1250.20">
    <property type="entry name" value="MFS general substrate transporter like domains"/>
    <property type="match status" value="2"/>
</dbReference>
<organism evidence="6 7">
    <name type="scientific">Haloferula helveola</name>
    <dbReference type="NCBI Taxonomy" id="490095"/>
    <lineage>
        <taxon>Bacteria</taxon>
        <taxon>Pseudomonadati</taxon>
        <taxon>Verrucomicrobiota</taxon>
        <taxon>Verrucomicrobiia</taxon>
        <taxon>Verrucomicrobiales</taxon>
        <taxon>Verrucomicrobiaceae</taxon>
        <taxon>Haloferula</taxon>
    </lineage>
</organism>
<feature type="transmembrane region" description="Helical" evidence="4">
    <location>
        <begin position="360"/>
        <end position="381"/>
    </location>
</feature>
<sequence length="420" mass="43676">MADPPSHVRPFWPTARRVNESPPRFSGGRMIAAAFVIGFCSGPGQSFTFSVFQPFLLESFGISRGTFAGIYAAGSLLSAMVASLAGRAADRYGVRRTLALSAVVMAAACGGMALSAGLVSLSVSLAVLRALGQGTLVLLGSLLVMQWYARKRGRAMSLAGLGVSLSGAVLPPACFAAIGAFGWQATYAWIGGILLVALLAVAALLVRNTPEEVGQHPDGDGEPQPVPKRKPDRRVFRSARFWILAIALAAAPFAVTALVFHQASLFADRGISGEAAAGMLSVLAVSAALTTLATGQLVDRFGVRKILRALLVIEMLCLGLAQVLQDGVMLWIYILLLGTVAGSSAVMGGVTWARFYGREGLGAVQGSAGTVMLTAAAIAPLPMGLLRDLTGSHTAGLAICLLLPLAGLLLLMRDVEKMEE</sequence>
<feature type="transmembrane region" description="Helical" evidence="4">
    <location>
        <begin position="239"/>
        <end position="263"/>
    </location>
</feature>
<dbReference type="InterPro" id="IPR036259">
    <property type="entry name" value="MFS_trans_sf"/>
</dbReference>
<evidence type="ECO:0000256" key="4">
    <source>
        <dbReference type="SAM" id="Phobius"/>
    </source>
</evidence>
<evidence type="ECO:0000259" key="5">
    <source>
        <dbReference type="PROSITE" id="PS50850"/>
    </source>
</evidence>
<dbReference type="InterPro" id="IPR011701">
    <property type="entry name" value="MFS"/>
</dbReference>
<evidence type="ECO:0000256" key="1">
    <source>
        <dbReference type="ARBA" id="ARBA00022692"/>
    </source>
</evidence>
<keyword evidence="3 4" id="KW-0472">Membrane</keyword>
<dbReference type="EMBL" id="AP024702">
    <property type="protein sequence ID" value="BCX47765.1"/>
    <property type="molecule type" value="Genomic_DNA"/>
</dbReference>
<dbReference type="InterPro" id="IPR050327">
    <property type="entry name" value="Proton-linked_MCT"/>
</dbReference>
<name>A0ABM7R979_9BACT</name>
<feature type="domain" description="Major facilitator superfamily (MFS) profile" evidence="5">
    <location>
        <begin position="30"/>
        <end position="419"/>
    </location>
</feature>
<dbReference type="InterPro" id="IPR020846">
    <property type="entry name" value="MFS_dom"/>
</dbReference>
<evidence type="ECO:0000256" key="2">
    <source>
        <dbReference type="ARBA" id="ARBA00022989"/>
    </source>
</evidence>
<accession>A0ABM7R979</accession>
<dbReference type="Pfam" id="PF07690">
    <property type="entry name" value="MFS_1"/>
    <property type="match status" value="1"/>
</dbReference>
<feature type="transmembrane region" description="Helical" evidence="4">
    <location>
        <begin position="275"/>
        <end position="294"/>
    </location>
</feature>
<feature type="transmembrane region" description="Helical" evidence="4">
    <location>
        <begin position="306"/>
        <end position="324"/>
    </location>
</feature>
<dbReference type="PANTHER" id="PTHR11360">
    <property type="entry name" value="MONOCARBOXYLATE TRANSPORTER"/>
    <property type="match status" value="1"/>
</dbReference>
<feature type="transmembrane region" description="Helical" evidence="4">
    <location>
        <begin position="161"/>
        <end position="181"/>
    </location>
</feature>
<dbReference type="SUPFAM" id="SSF103473">
    <property type="entry name" value="MFS general substrate transporter"/>
    <property type="match status" value="1"/>
</dbReference>
<evidence type="ECO:0000256" key="3">
    <source>
        <dbReference type="ARBA" id="ARBA00023136"/>
    </source>
</evidence>
<feature type="transmembrane region" description="Helical" evidence="4">
    <location>
        <begin position="68"/>
        <end position="86"/>
    </location>
</feature>
<proteinExistence type="predicted"/>